<feature type="transmembrane region" description="Helical" evidence="1">
    <location>
        <begin position="104"/>
        <end position="122"/>
    </location>
</feature>
<feature type="transmembrane region" description="Helical" evidence="1">
    <location>
        <begin position="175"/>
        <end position="202"/>
    </location>
</feature>
<gene>
    <name evidence="2" type="ORF">WICPIJ_007471</name>
</gene>
<protein>
    <recommendedName>
        <fullName evidence="4">Transmembrane protein</fullName>
    </recommendedName>
</protein>
<name>A0A9P8Q1U1_WICPI</name>
<evidence type="ECO:0000313" key="3">
    <source>
        <dbReference type="Proteomes" id="UP000774326"/>
    </source>
</evidence>
<keyword evidence="1" id="KW-1133">Transmembrane helix</keyword>
<evidence type="ECO:0008006" key="4">
    <source>
        <dbReference type="Google" id="ProtNLM"/>
    </source>
</evidence>
<evidence type="ECO:0000313" key="2">
    <source>
        <dbReference type="EMBL" id="KAH3681597.1"/>
    </source>
</evidence>
<keyword evidence="3" id="KW-1185">Reference proteome</keyword>
<evidence type="ECO:0000256" key="1">
    <source>
        <dbReference type="SAM" id="Phobius"/>
    </source>
</evidence>
<organism evidence="2 3">
    <name type="scientific">Wickerhamomyces pijperi</name>
    <name type="common">Yeast</name>
    <name type="synonym">Pichia pijperi</name>
    <dbReference type="NCBI Taxonomy" id="599730"/>
    <lineage>
        <taxon>Eukaryota</taxon>
        <taxon>Fungi</taxon>
        <taxon>Dikarya</taxon>
        <taxon>Ascomycota</taxon>
        <taxon>Saccharomycotina</taxon>
        <taxon>Saccharomycetes</taxon>
        <taxon>Phaffomycetales</taxon>
        <taxon>Wickerhamomycetaceae</taxon>
        <taxon>Wickerhamomyces</taxon>
    </lineage>
</organism>
<accession>A0A9P8Q1U1</accession>
<sequence length="208" mass="22816">MVLALKISNFPLTNSSNSLSFSFGSETTRLMNFSTWTSLLIVCLLVLKVYVHLSIKDFNPLDSVLLADEEEVEEEAECGGVGNLTMTSIFFTGVGGMIFESAELVGNAVVCVTTFLVIGFLLKDMNNGDSSLCSMALAMACDSLRLEFLGLRNSFGSLLECCIGMLGKTLSFTEFIITEFLYCGLWSGSWTALLLWSLYVFCRLSMIL</sequence>
<dbReference type="EMBL" id="JAEUBG010004367">
    <property type="protein sequence ID" value="KAH3681597.1"/>
    <property type="molecule type" value="Genomic_DNA"/>
</dbReference>
<proteinExistence type="predicted"/>
<dbReference type="AlphaFoldDB" id="A0A9P8Q1U1"/>
<dbReference type="Proteomes" id="UP000774326">
    <property type="component" value="Unassembled WGS sequence"/>
</dbReference>
<feature type="transmembrane region" description="Helical" evidence="1">
    <location>
        <begin position="33"/>
        <end position="51"/>
    </location>
</feature>
<reference evidence="2" key="1">
    <citation type="journal article" date="2021" name="Open Biol.">
        <title>Shared evolutionary footprints suggest mitochondrial oxidative damage underlies multiple complex I losses in fungi.</title>
        <authorList>
            <person name="Schikora-Tamarit M.A."/>
            <person name="Marcet-Houben M."/>
            <person name="Nosek J."/>
            <person name="Gabaldon T."/>
        </authorList>
    </citation>
    <scope>NUCLEOTIDE SEQUENCE</scope>
    <source>
        <strain evidence="2">CBS2887</strain>
    </source>
</reference>
<comment type="caution">
    <text evidence="2">The sequence shown here is derived from an EMBL/GenBank/DDBJ whole genome shotgun (WGS) entry which is preliminary data.</text>
</comment>
<keyword evidence="1" id="KW-0812">Transmembrane</keyword>
<keyword evidence="1" id="KW-0472">Membrane</keyword>
<reference evidence="2" key="2">
    <citation type="submission" date="2021-01" db="EMBL/GenBank/DDBJ databases">
        <authorList>
            <person name="Schikora-Tamarit M.A."/>
        </authorList>
    </citation>
    <scope>NUCLEOTIDE SEQUENCE</scope>
    <source>
        <strain evidence="2">CBS2887</strain>
    </source>
</reference>